<feature type="transmembrane region" description="Helical" evidence="10">
    <location>
        <begin position="335"/>
        <end position="355"/>
    </location>
</feature>
<evidence type="ECO:0000256" key="10">
    <source>
        <dbReference type="SAM" id="Phobius"/>
    </source>
</evidence>
<keyword evidence="13" id="KW-1185">Reference proteome</keyword>
<feature type="transmembrane region" description="Helical" evidence="10">
    <location>
        <begin position="361"/>
        <end position="378"/>
    </location>
</feature>
<comment type="subcellular location">
    <subcellularLocation>
        <location evidence="1">Cell membrane</location>
        <topology evidence="1">Multi-pass membrane protein</topology>
    </subcellularLocation>
</comment>
<reference evidence="12 13" key="1">
    <citation type="submission" date="2019-03" db="EMBL/GenBank/DDBJ databases">
        <title>Genomic Encyclopedia of Type Strains, Phase IV (KMG-IV): sequencing the most valuable type-strain genomes for metagenomic binning, comparative biology and taxonomic classification.</title>
        <authorList>
            <person name="Goeker M."/>
        </authorList>
    </citation>
    <scope>NUCLEOTIDE SEQUENCE [LARGE SCALE GENOMIC DNA]</scope>
    <source>
        <strain evidence="12 13">DSM 24179</strain>
    </source>
</reference>
<keyword evidence="5" id="KW-0630">Potassium</keyword>
<evidence type="ECO:0000313" key="12">
    <source>
        <dbReference type="EMBL" id="TCO08261.1"/>
    </source>
</evidence>
<evidence type="ECO:0000256" key="9">
    <source>
        <dbReference type="ARBA" id="ARBA00023136"/>
    </source>
</evidence>
<dbReference type="GO" id="GO:0015297">
    <property type="term" value="F:antiporter activity"/>
    <property type="evidence" value="ECO:0007669"/>
    <property type="project" value="UniProtKB-KW"/>
</dbReference>
<keyword evidence="7 10" id="KW-1133">Transmembrane helix</keyword>
<feature type="transmembrane region" description="Helical" evidence="10">
    <location>
        <begin position="271"/>
        <end position="293"/>
    </location>
</feature>
<dbReference type="Pfam" id="PF02080">
    <property type="entry name" value="TrkA_C"/>
    <property type="match status" value="1"/>
</dbReference>
<feature type="transmembrane region" description="Helical" evidence="10">
    <location>
        <begin position="299"/>
        <end position="323"/>
    </location>
</feature>
<keyword evidence="3" id="KW-0050">Antiport</keyword>
<evidence type="ECO:0000256" key="3">
    <source>
        <dbReference type="ARBA" id="ARBA00022449"/>
    </source>
</evidence>
<dbReference type="RefSeq" id="WP_132433568.1">
    <property type="nucleotide sequence ID" value="NZ_SLWK01000005.1"/>
</dbReference>
<feature type="transmembrane region" description="Helical" evidence="10">
    <location>
        <begin position="6"/>
        <end position="22"/>
    </location>
</feature>
<dbReference type="Proteomes" id="UP000295221">
    <property type="component" value="Unassembled WGS sequence"/>
</dbReference>
<dbReference type="InterPro" id="IPR036721">
    <property type="entry name" value="RCK_C_sf"/>
</dbReference>
<evidence type="ECO:0000256" key="2">
    <source>
        <dbReference type="ARBA" id="ARBA00022448"/>
    </source>
</evidence>
<dbReference type="PROSITE" id="PS51202">
    <property type="entry name" value="RCK_C"/>
    <property type="match status" value="1"/>
</dbReference>
<keyword evidence="4" id="KW-1003">Cell membrane</keyword>
<dbReference type="GO" id="GO:0005886">
    <property type="term" value="C:plasma membrane"/>
    <property type="evidence" value="ECO:0007669"/>
    <property type="project" value="UniProtKB-SubCell"/>
</dbReference>
<dbReference type="OrthoDB" id="9810759at2"/>
<keyword evidence="5" id="KW-0633">Potassium transport</keyword>
<dbReference type="NCBIfam" id="NF003715">
    <property type="entry name" value="PRK05326.1-2"/>
    <property type="match status" value="1"/>
</dbReference>
<evidence type="ECO:0000313" key="13">
    <source>
        <dbReference type="Proteomes" id="UP000295221"/>
    </source>
</evidence>
<keyword evidence="9 10" id="KW-0472">Membrane</keyword>
<feature type="transmembrane region" description="Helical" evidence="10">
    <location>
        <begin position="118"/>
        <end position="140"/>
    </location>
</feature>
<accession>A0A4R2GL99</accession>
<comment type="caution">
    <text evidence="12">The sequence shown here is derived from an EMBL/GenBank/DDBJ whole genome shotgun (WGS) entry which is preliminary data.</text>
</comment>
<dbReference type="PANTHER" id="PTHR32507:SF7">
    <property type="entry name" value="K(+)_H(+) ANTIPORTER NHAP2"/>
    <property type="match status" value="1"/>
</dbReference>
<feature type="transmembrane region" description="Helical" evidence="10">
    <location>
        <begin position="34"/>
        <end position="54"/>
    </location>
</feature>
<dbReference type="GO" id="GO:0006813">
    <property type="term" value="P:potassium ion transport"/>
    <property type="evidence" value="ECO:0007669"/>
    <property type="project" value="UniProtKB-KW"/>
</dbReference>
<dbReference type="InterPro" id="IPR038770">
    <property type="entry name" value="Na+/solute_symporter_sf"/>
</dbReference>
<feature type="transmembrane region" description="Helical" evidence="10">
    <location>
        <begin position="185"/>
        <end position="206"/>
    </location>
</feature>
<keyword evidence="2" id="KW-0813">Transport</keyword>
<keyword evidence="8" id="KW-0406">Ion transport</keyword>
<keyword evidence="6 10" id="KW-0812">Transmembrane</keyword>
<dbReference type="GO" id="GO:1902600">
    <property type="term" value="P:proton transmembrane transport"/>
    <property type="evidence" value="ECO:0007669"/>
    <property type="project" value="InterPro"/>
</dbReference>
<gene>
    <name evidence="12" type="ORF">EV194_10563</name>
</gene>
<feature type="transmembrane region" description="Helical" evidence="10">
    <location>
        <begin position="60"/>
        <end position="79"/>
    </location>
</feature>
<organism evidence="12 13">
    <name type="scientific">Natronoflexus pectinivorans</name>
    <dbReference type="NCBI Taxonomy" id="682526"/>
    <lineage>
        <taxon>Bacteria</taxon>
        <taxon>Pseudomonadati</taxon>
        <taxon>Bacteroidota</taxon>
        <taxon>Bacteroidia</taxon>
        <taxon>Marinilabiliales</taxon>
        <taxon>Marinilabiliaceae</taxon>
        <taxon>Natronoflexus</taxon>
    </lineage>
</organism>
<evidence type="ECO:0000259" key="11">
    <source>
        <dbReference type="PROSITE" id="PS51202"/>
    </source>
</evidence>
<protein>
    <submittedName>
        <fullName evidence="12">Cell volume regulation protein A</fullName>
    </submittedName>
</protein>
<proteinExistence type="predicted"/>
<dbReference type="AlphaFoldDB" id="A0A4R2GL99"/>
<dbReference type="PANTHER" id="PTHR32507">
    <property type="entry name" value="NA(+)/H(+) ANTIPORTER 1"/>
    <property type="match status" value="1"/>
</dbReference>
<name>A0A4R2GL99_9BACT</name>
<dbReference type="InterPro" id="IPR006037">
    <property type="entry name" value="RCK_C"/>
</dbReference>
<feature type="transmembrane region" description="Helical" evidence="10">
    <location>
        <begin position="91"/>
        <end position="112"/>
    </location>
</feature>
<dbReference type="InterPro" id="IPR006153">
    <property type="entry name" value="Cation/H_exchanger_TM"/>
</dbReference>
<evidence type="ECO:0000256" key="8">
    <source>
        <dbReference type="ARBA" id="ARBA00023065"/>
    </source>
</evidence>
<dbReference type="Gene3D" id="1.20.1530.20">
    <property type="match status" value="1"/>
</dbReference>
<evidence type="ECO:0000256" key="4">
    <source>
        <dbReference type="ARBA" id="ARBA00022475"/>
    </source>
</evidence>
<dbReference type="Pfam" id="PF00999">
    <property type="entry name" value="Na_H_Exchanger"/>
    <property type="match status" value="1"/>
</dbReference>
<dbReference type="Gene3D" id="3.30.70.1450">
    <property type="entry name" value="Regulator of K+ conductance, C-terminal domain"/>
    <property type="match status" value="1"/>
</dbReference>
<evidence type="ECO:0000256" key="6">
    <source>
        <dbReference type="ARBA" id="ARBA00022692"/>
    </source>
</evidence>
<dbReference type="SUPFAM" id="SSF116726">
    <property type="entry name" value="TrkA C-terminal domain-like"/>
    <property type="match status" value="1"/>
</dbReference>
<dbReference type="GO" id="GO:0008324">
    <property type="term" value="F:monoatomic cation transmembrane transporter activity"/>
    <property type="evidence" value="ECO:0007669"/>
    <property type="project" value="InterPro"/>
</dbReference>
<feature type="domain" description="RCK C-terminal" evidence="11">
    <location>
        <begin position="404"/>
        <end position="486"/>
    </location>
</feature>
<dbReference type="NCBIfam" id="NF003716">
    <property type="entry name" value="PRK05326.1-3"/>
    <property type="match status" value="1"/>
</dbReference>
<evidence type="ECO:0000256" key="5">
    <source>
        <dbReference type="ARBA" id="ARBA00022538"/>
    </source>
</evidence>
<sequence>MNIPIEQILLVISLLLFISILAGKTSYRLGIPTLLLFLLIGMLAGSEGLGGIPFDDPGTAKVIGIIALNYILFSGGFDTSWKSIRPVIGKGVMLSTFGVVFTALLVALPVWHFTSFSFLESLLLGAIVSSTDAAAVFSILRSKSVSLKGQLRPTLELESGSNDPMAYFLTVSLISIIQAPDKTLLSIIPLFFMQFSIGAVMGFGLGKLGQLVINRIKLDYEGLYPVLMLALVILTFSATQFLNGNGFLAVYICGVFLGNKELMHKRSLIRFFDGVAWLMQIILFLTLGLLVYPSQMVPLIIPGVLISLFLIFVARPMAVMLSLSVFKMHMRDRLFISWVGLRGAVPIVFATYPTLIGLDKAHIIFNLVFFITIISVLVQGTSLPMVSKLLRVALPHKLRRRTPADIELSDTVKSELIEVDVEDDSPAVGRKIVDLGFPKTALIVMIKRHNKFLTPNGNTIIYPGDKLMVLAETSDSLSKALELVCPYPSTEPN</sequence>
<evidence type="ECO:0000256" key="1">
    <source>
        <dbReference type="ARBA" id="ARBA00004651"/>
    </source>
</evidence>
<evidence type="ECO:0000256" key="7">
    <source>
        <dbReference type="ARBA" id="ARBA00022989"/>
    </source>
</evidence>
<dbReference type="EMBL" id="SLWK01000005">
    <property type="protein sequence ID" value="TCO08261.1"/>
    <property type="molecule type" value="Genomic_DNA"/>
</dbReference>